<evidence type="ECO:0000256" key="1">
    <source>
        <dbReference type="SAM" id="MobiDB-lite"/>
    </source>
</evidence>
<dbReference type="RefSeq" id="XP_066707011.1">
    <property type="nucleotide sequence ID" value="XM_066838118.1"/>
</dbReference>
<dbReference type="Proteomes" id="UP001391051">
    <property type="component" value="Unassembled WGS sequence"/>
</dbReference>
<sequence>MPPFAIKPDPQLTSKGPITNPRDKWCPKNLKPWSDFLEQQRTALGTLYDSPPGVRLIADEKTLEYFLHNTVEDPVRAILEQLKRVEVVAIAYQLGDGIVFENHPHAISDVAKEVVARETLASPPRTPNHRQYLHQLRPNQICVYRGNSSVSAPHAILYVYEYKPPHKLTAAHLRVGLRAMNIYKEVVKRKLIPTSADPDARFQYHAKRLVASAIMQTYHYMMESGLEYGQLTTGETIVFLKVDWAEPQTLYYHLAEPGPEVLAHLLNANVCSAVGQCLFTLMALGAYRKRQQHGQDERQRAMVGLETWAEDLETTLRKGTIGIVRKHVLLCSDDLGKGRSLTASLTVCPTPTDAADGMTGCKRRAGAVILFTRCLLGLVLGKLLHSTCPNVSLHRKGVAGNRGHPVSHDEWIRLWEQLEQSLDDGIIPLDDAGARSVLFKVTLLAYGYTFVSKGTVQAFVEDLGHEAAVYRQLRPL</sequence>
<organism evidence="2 3">
    <name type="scientific">Apiospora aurea</name>
    <dbReference type="NCBI Taxonomy" id="335848"/>
    <lineage>
        <taxon>Eukaryota</taxon>
        <taxon>Fungi</taxon>
        <taxon>Dikarya</taxon>
        <taxon>Ascomycota</taxon>
        <taxon>Pezizomycotina</taxon>
        <taxon>Sordariomycetes</taxon>
        <taxon>Xylariomycetidae</taxon>
        <taxon>Amphisphaeriales</taxon>
        <taxon>Apiosporaceae</taxon>
        <taxon>Apiospora</taxon>
    </lineage>
</organism>
<dbReference type="GeneID" id="92071180"/>
<feature type="region of interest" description="Disordered" evidence="1">
    <location>
        <begin position="1"/>
        <end position="20"/>
    </location>
</feature>
<dbReference type="EMBL" id="JAQQWE010000001">
    <property type="protein sequence ID" value="KAK7967619.1"/>
    <property type="molecule type" value="Genomic_DNA"/>
</dbReference>
<name>A0ABR1QYB9_9PEZI</name>
<keyword evidence="3" id="KW-1185">Reference proteome</keyword>
<proteinExistence type="predicted"/>
<protein>
    <submittedName>
        <fullName evidence="2">Uncharacterized protein</fullName>
    </submittedName>
</protein>
<accession>A0ABR1QYB9</accession>
<evidence type="ECO:0000313" key="2">
    <source>
        <dbReference type="EMBL" id="KAK7967619.1"/>
    </source>
</evidence>
<evidence type="ECO:0000313" key="3">
    <source>
        <dbReference type="Proteomes" id="UP001391051"/>
    </source>
</evidence>
<comment type="caution">
    <text evidence="2">The sequence shown here is derived from an EMBL/GenBank/DDBJ whole genome shotgun (WGS) entry which is preliminary data.</text>
</comment>
<gene>
    <name evidence="2" type="ORF">PG986_001896</name>
</gene>
<reference evidence="2 3" key="1">
    <citation type="submission" date="2023-01" db="EMBL/GenBank/DDBJ databases">
        <title>Analysis of 21 Apiospora genomes using comparative genomics revels a genus with tremendous synthesis potential of carbohydrate active enzymes and secondary metabolites.</title>
        <authorList>
            <person name="Sorensen T."/>
        </authorList>
    </citation>
    <scope>NUCLEOTIDE SEQUENCE [LARGE SCALE GENOMIC DNA]</scope>
    <source>
        <strain evidence="2 3">CBS 24483</strain>
    </source>
</reference>